<dbReference type="EMBL" id="DF973965">
    <property type="protein sequence ID" value="GAU43327.1"/>
    <property type="molecule type" value="Genomic_DNA"/>
</dbReference>
<evidence type="ECO:0000313" key="2">
    <source>
        <dbReference type="Proteomes" id="UP000242715"/>
    </source>
</evidence>
<evidence type="ECO:0000313" key="1">
    <source>
        <dbReference type="EMBL" id="GAU43327.1"/>
    </source>
</evidence>
<organism evidence="1 2">
    <name type="scientific">Trifolium subterraneum</name>
    <name type="common">Subterranean clover</name>
    <dbReference type="NCBI Taxonomy" id="3900"/>
    <lineage>
        <taxon>Eukaryota</taxon>
        <taxon>Viridiplantae</taxon>
        <taxon>Streptophyta</taxon>
        <taxon>Embryophyta</taxon>
        <taxon>Tracheophyta</taxon>
        <taxon>Spermatophyta</taxon>
        <taxon>Magnoliopsida</taxon>
        <taxon>eudicotyledons</taxon>
        <taxon>Gunneridae</taxon>
        <taxon>Pentapetalae</taxon>
        <taxon>rosids</taxon>
        <taxon>fabids</taxon>
        <taxon>Fabales</taxon>
        <taxon>Fabaceae</taxon>
        <taxon>Papilionoideae</taxon>
        <taxon>50 kb inversion clade</taxon>
        <taxon>NPAAA clade</taxon>
        <taxon>Hologalegina</taxon>
        <taxon>IRL clade</taxon>
        <taxon>Trifolieae</taxon>
        <taxon>Trifolium</taxon>
    </lineage>
</organism>
<proteinExistence type="predicted"/>
<name>A0A2Z6PGD9_TRISU</name>
<protein>
    <submittedName>
        <fullName evidence="1">Uncharacterized protein</fullName>
    </submittedName>
</protein>
<gene>
    <name evidence="1" type="ORF">TSUD_390260</name>
</gene>
<dbReference type="AlphaFoldDB" id="A0A2Z6PGD9"/>
<accession>A0A2Z6PGD9</accession>
<reference evidence="2" key="1">
    <citation type="journal article" date="2017" name="Front. Plant Sci.">
        <title>Climate Clever Clovers: New Paradigm to Reduce the Environmental Footprint of Ruminants by Breeding Low Methanogenic Forages Utilizing Haplotype Variation.</title>
        <authorList>
            <person name="Kaur P."/>
            <person name="Appels R."/>
            <person name="Bayer P.E."/>
            <person name="Keeble-Gagnere G."/>
            <person name="Wang J."/>
            <person name="Hirakawa H."/>
            <person name="Shirasawa K."/>
            <person name="Vercoe P."/>
            <person name="Stefanova K."/>
            <person name="Durmic Z."/>
            <person name="Nichols P."/>
            <person name="Revell C."/>
            <person name="Isobe S.N."/>
            <person name="Edwards D."/>
            <person name="Erskine W."/>
        </authorList>
    </citation>
    <scope>NUCLEOTIDE SEQUENCE [LARGE SCALE GENOMIC DNA]</scope>
    <source>
        <strain evidence="2">cv. Daliak</strain>
    </source>
</reference>
<sequence length="67" mass="7956">MIKKSDENANRRFEVLMIGTNLVRTEEAEFAGEMIRRAVEQRQKQRVWEVLRESVSEKKLLYMKGAK</sequence>
<keyword evidence="2" id="KW-1185">Reference proteome</keyword>
<dbReference type="Proteomes" id="UP000242715">
    <property type="component" value="Unassembled WGS sequence"/>
</dbReference>